<gene>
    <name evidence="3" type="ORF">DYB31_006683</name>
</gene>
<comment type="caution">
    <text evidence="3">The sequence shown here is derived from an EMBL/GenBank/DDBJ whole genome shotgun (WGS) entry which is preliminary data.</text>
</comment>
<feature type="non-terminal residue" evidence="3">
    <location>
        <position position="1"/>
    </location>
</feature>
<name>A0A397F3H3_APHAT</name>
<evidence type="ECO:0008006" key="5">
    <source>
        <dbReference type="Google" id="ProtNLM"/>
    </source>
</evidence>
<dbReference type="AlphaFoldDB" id="A0A397F3H3"/>
<dbReference type="EMBL" id="QUTE01012289">
    <property type="protein sequence ID" value="RHZ07577.1"/>
    <property type="molecule type" value="Genomic_DNA"/>
</dbReference>
<feature type="chain" id="PRO_5017181842" description="Cell morphogenesis protein C-terminal domain-containing protein" evidence="2">
    <location>
        <begin position="19"/>
        <end position="268"/>
    </location>
</feature>
<feature type="signal peptide" evidence="2">
    <location>
        <begin position="1"/>
        <end position="18"/>
    </location>
</feature>
<evidence type="ECO:0000313" key="3">
    <source>
        <dbReference type="EMBL" id="RHZ07577.1"/>
    </source>
</evidence>
<reference evidence="3 4" key="1">
    <citation type="submission" date="2018-08" db="EMBL/GenBank/DDBJ databases">
        <title>Aphanomyces genome sequencing and annotation.</title>
        <authorList>
            <person name="Minardi D."/>
            <person name="Oidtmann B."/>
            <person name="Van Der Giezen M."/>
            <person name="Studholme D.J."/>
        </authorList>
    </citation>
    <scope>NUCLEOTIDE SEQUENCE [LARGE SCALE GENOMIC DNA]</scope>
    <source>
        <strain evidence="3 4">197901</strain>
    </source>
</reference>
<feature type="region of interest" description="Disordered" evidence="1">
    <location>
        <begin position="101"/>
        <end position="175"/>
    </location>
</feature>
<sequence>RQRALWGVYLLVVLQLHSVPTPDQGSLLHPLVKTLVIYLCDTCASRDVALSQTSLAAVHALHVYHATLLRHEPGLVQHIVMALSLLVQQQVEDASTVIRDHLEGSPPMDYHQMAPPLHFQGQRGHNGSPTNHPPQDMTPPISRGRKRSNSWSAPDKPSGSDIPSNQSKQQQSGDGLQTIANKSRAIFEGLTDWLMRCTSLLDDPAVLKLLFQALEAALIGSIPTTSEWQTAVEDARKRKRNMDTPLLFLGLAMRVSLDPDRHKTSLQE</sequence>
<accession>A0A397F3H3</accession>
<dbReference type="Proteomes" id="UP000266196">
    <property type="component" value="Unassembled WGS sequence"/>
</dbReference>
<proteinExistence type="predicted"/>
<evidence type="ECO:0000313" key="4">
    <source>
        <dbReference type="Proteomes" id="UP000266196"/>
    </source>
</evidence>
<evidence type="ECO:0000256" key="1">
    <source>
        <dbReference type="SAM" id="MobiDB-lite"/>
    </source>
</evidence>
<keyword evidence="2" id="KW-0732">Signal</keyword>
<evidence type="ECO:0000256" key="2">
    <source>
        <dbReference type="SAM" id="SignalP"/>
    </source>
</evidence>
<protein>
    <recommendedName>
        <fullName evidence="5">Cell morphogenesis protein C-terminal domain-containing protein</fullName>
    </recommendedName>
</protein>
<feature type="compositionally biased region" description="Polar residues" evidence="1">
    <location>
        <begin position="161"/>
        <end position="175"/>
    </location>
</feature>
<organism evidence="3 4">
    <name type="scientific">Aphanomyces astaci</name>
    <name type="common">Crayfish plague agent</name>
    <dbReference type="NCBI Taxonomy" id="112090"/>
    <lineage>
        <taxon>Eukaryota</taxon>
        <taxon>Sar</taxon>
        <taxon>Stramenopiles</taxon>
        <taxon>Oomycota</taxon>
        <taxon>Saprolegniomycetes</taxon>
        <taxon>Saprolegniales</taxon>
        <taxon>Verrucalvaceae</taxon>
        <taxon>Aphanomyces</taxon>
    </lineage>
</organism>